<feature type="signal peptide" evidence="1">
    <location>
        <begin position="1"/>
        <end position="24"/>
    </location>
</feature>
<evidence type="ECO:0000313" key="4">
    <source>
        <dbReference type="Proteomes" id="UP000321532"/>
    </source>
</evidence>
<dbReference type="Pfam" id="PF00092">
    <property type="entry name" value="VWA"/>
    <property type="match status" value="1"/>
</dbReference>
<protein>
    <recommendedName>
        <fullName evidence="2">VWFA domain-containing protein</fullName>
    </recommendedName>
</protein>
<evidence type="ECO:0000313" key="3">
    <source>
        <dbReference type="EMBL" id="GEO03508.1"/>
    </source>
</evidence>
<name>A0A512AUW6_9BACT</name>
<organism evidence="3 4">
    <name type="scientific">Adhaeribacter aerolatus</name>
    <dbReference type="NCBI Taxonomy" id="670289"/>
    <lineage>
        <taxon>Bacteria</taxon>
        <taxon>Pseudomonadati</taxon>
        <taxon>Bacteroidota</taxon>
        <taxon>Cytophagia</taxon>
        <taxon>Cytophagales</taxon>
        <taxon>Hymenobacteraceae</taxon>
        <taxon>Adhaeribacter</taxon>
    </lineage>
</organism>
<keyword evidence="4" id="KW-1185">Reference proteome</keyword>
<dbReference type="SMART" id="SM00327">
    <property type="entry name" value="VWA"/>
    <property type="match status" value="1"/>
</dbReference>
<proteinExistence type="predicted"/>
<dbReference type="InterPro" id="IPR002035">
    <property type="entry name" value="VWF_A"/>
</dbReference>
<dbReference type="OrthoDB" id="5348860at2"/>
<evidence type="ECO:0000259" key="2">
    <source>
        <dbReference type="PROSITE" id="PS50234"/>
    </source>
</evidence>
<dbReference type="InterPro" id="IPR036465">
    <property type="entry name" value="vWFA_dom_sf"/>
</dbReference>
<evidence type="ECO:0000256" key="1">
    <source>
        <dbReference type="SAM" id="SignalP"/>
    </source>
</evidence>
<dbReference type="RefSeq" id="WP_146895922.1">
    <property type="nucleotide sequence ID" value="NZ_BJYS01000006.1"/>
</dbReference>
<sequence length="466" mass="51906">MHAPRYIFFFCLLICLLGSSTVQAQGNNRPEVPQKTRILFMLDMSGSMLAKWESSTRTEVAKNLLSKLVDSLQQYQNLELALRVYGHLYGRESNNCQDSKLEVPFAENNEKQIITRLKTITPKGNTPITYSITQSANDFPADKTARNIIILITDGLESCGGDPCAASLALQKKNIFLRPFVIGIGADSQFEQQFSCVGQYFNAADINAFNSILKQVVDIALSKTTVAIELKDDRGRPVETNVNLTLLNALTNEPEYNYVHYLDQNGKPDNLAIDAVISYDLVINTLPPTILPRLDIKPGKHNVFSVPIPQGTLHLRQDGPSPYGVVQALVRENNSEKTLVAQPFGSRQKYLTGNYDLEILTLPRIYMKDVALKAGLMTTVTYPAPGILSIPSDLQGYGSLYTLDSNGQQTWVHNLPEVFSKLNLPLQPGNYRLVYRSKFARGSKFTDVQDFTIRSAVTTTVKLFTK</sequence>
<accession>A0A512AUW6</accession>
<gene>
    <name evidence="3" type="ORF">AAE02nite_11720</name>
</gene>
<dbReference type="EMBL" id="BJYS01000006">
    <property type="protein sequence ID" value="GEO03508.1"/>
    <property type="molecule type" value="Genomic_DNA"/>
</dbReference>
<dbReference type="Proteomes" id="UP000321532">
    <property type="component" value="Unassembled WGS sequence"/>
</dbReference>
<feature type="chain" id="PRO_5022196762" description="VWFA domain-containing protein" evidence="1">
    <location>
        <begin position="25"/>
        <end position="466"/>
    </location>
</feature>
<dbReference type="Gene3D" id="3.40.50.410">
    <property type="entry name" value="von Willebrand factor, type A domain"/>
    <property type="match status" value="1"/>
</dbReference>
<dbReference type="SUPFAM" id="SSF53300">
    <property type="entry name" value="vWA-like"/>
    <property type="match status" value="1"/>
</dbReference>
<feature type="domain" description="VWFA" evidence="2">
    <location>
        <begin position="37"/>
        <end position="216"/>
    </location>
</feature>
<comment type="caution">
    <text evidence="3">The sequence shown here is derived from an EMBL/GenBank/DDBJ whole genome shotgun (WGS) entry which is preliminary data.</text>
</comment>
<reference evidence="3 4" key="1">
    <citation type="submission" date="2019-07" db="EMBL/GenBank/DDBJ databases">
        <title>Whole genome shotgun sequence of Adhaeribacter aerolatus NBRC 106133.</title>
        <authorList>
            <person name="Hosoyama A."/>
            <person name="Uohara A."/>
            <person name="Ohji S."/>
            <person name="Ichikawa N."/>
        </authorList>
    </citation>
    <scope>NUCLEOTIDE SEQUENCE [LARGE SCALE GENOMIC DNA]</scope>
    <source>
        <strain evidence="3 4">NBRC 106133</strain>
    </source>
</reference>
<keyword evidence="1" id="KW-0732">Signal</keyword>
<dbReference type="PROSITE" id="PS50234">
    <property type="entry name" value="VWFA"/>
    <property type="match status" value="1"/>
</dbReference>
<dbReference type="AlphaFoldDB" id="A0A512AUW6"/>